<name>A0A930UU34_9PAST</name>
<evidence type="ECO:0000313" key="1">
    <source>
        <dbReference type="EMBL" id="MBF4102234.1"/>
    </source>
</evidence>
<dbReference type="AlphaFoldDB" id="A0A930UU34"/>
<evidence type="ECO:0008006" key="2">
    <source>
        <dbReference type="Google" id="ProtNLM"/>
    </source>
</evidence>
<gene>
    <name evidence="1" type="ORF">INT80_01820</name>
</gene>
<dbReference type="EMBL" id="JADION010000003">
    <property type="protein sequence ID" value="MBF4102234.1"/>
    <property type="molecule type" value="Genomic_DNA"/>
</dbReference>
<protein>
    <recommendedName>
        <fullName evidence="2">CRISPR type III A-associated protein Csm5</fullName>
    </recommendedName>
</protein>
<sequence length="111" mass="12922">MKSVAHYFSDVSSCVEERYRKNKNNNAKLYIERAAYLPYLSKVYIPGSSVKGALATAILDFEYKNNPLALINIEIEAQSEYLRDQYIGTLKKKMIKIRKMQVNYIMLDFLI</sequence>
<reference evidence="1" key="1">
    <citation type="submission" date="2020-11" db="EMBL/GenBank/DDBJ databases">
        <title>Gallibacterium anatis 1637, full genome, WGS.</title>
        <authorList>
            <person name="Laishevtcev A.I."/>
            <person name="Yakimova E.A."/>
            <person name="Petkovich D."/>
            <person name="Stepanova T.V."/>
            <person name="Kalendr R.S."/>
            <person name="Rubalsky E.O."/>
            <person name="Zulkarneev E.R."/>
            <person name="Aleshkin A.V."/>
        </authorList>
    </citation>
    <scope>NUCLEOTIDE SEQUENCE</scope>
    <source>
        <strain evidence="1">1637</strain>
    </source>
</reference>
<organism evidence="1">
    <name type="scientific">Gallibacterium anatis</name>
    <dbReference type="NCBI Taxonomy" id="750"/>
    <lineage>
        <taxon>Bacteria</taxon>
        <taxon>Pseudomonadati</taxon>
        <taxon>Pseudomonadota</taxon>
        <taxon>Gammaproteobacteria</taxon>
        <taxon>Pasteurellales</taxon>
        <taxon>Pasteurellaceae</taxon>
        <taxon>Gallibacterium</taxon>
    </lineage>
</organism>
<accession>A0A930UU34</accession>
<comment type="caution">
    <text evidence="1">The sequence shown here is derived from an EMBL/GenBank/DDBJ whole genome shotgun (WGS) entry which is preliminary data.</text>
</comment>
<proteinExistence type="predicted"/>